<accession>A0A8S1IQ94</accession>
<dbReference type="PANTHER" id="PTHR23063">
    <property type="entry name" value="PHOSPHOLIPID ACYLTRANSFERASE"/>
    <property type="match status" value="1"/>
</dbReference>
<feature type="transmembrane region" description="Helical" evidence="13">
    <location>
        <begin position="33"/>
        <end position="57"/>
    </location>
</feature>
<evidence type="ECO:0000313" key="15">
    <source>
        <dbReference type="EMBL" id="CAD7696457.1"/>
    </source>
</evidence>
<proteinExistence type="inferred from homology"/>
<keyword evidence="12" id="KW-0012">Acyltransferase</keyword>
<comment type="caution">
    <text evidence="15">The sequence shown here is derived from an EMBL/GenBank/DDBJ whole genome shotgun (WGS) entry which is preliminary data.</text>
</comment>
<dbReference type="GO" id="GO:0016020">
    <property type="term" value="C:membrane"/>
    <property type="evidence" value="ECO:0007669"/>
    <property type="project" value="UniProtKB-SubCell"/>
</dbReference>
<dbReference type="GO" id="GO:0008654">
    <property type="term" value="P:phospholipid biosynthetic process"/>
    <property type="evidence" value="ECO:0007669"/>
    <property type="project" value="UniProtKB-KW"/>
</dbReference>
<evidence type="ECO:0000256" key="12">
    <source>
        <dbReference type="ARBA" id="ARBA00023315"/>
    </source>
</evidence>
<dbReference type="OrthoDB" id="272512at2759"/>
<protein>
    <recommendedName>
        <fullName evidence="14">Phospholipid/glycerol acyltransferase domain-containing protein</fullName>
    </recommendedName>
</protein>
<keyword evidence="11" id="KW-1208">Phospholipid metabolism</keyword>
<evidence type="ECO:0000259" key="14">
    <source>
        <dbReference type="SMART" id="SM00563"/>
    </source>
</evidence>
<name>A0A8S1IQ94_9CHLO</name>
<organism evidence="15 16">
    <name type="scientific">Ostreobium quekettii</name>
    <dbReference type="NCBI Taxonomy" id="121088"/>
    <lineage>
        <taxon>Eukaryota</taxon>
        <taxon>Viridiplantae</taxon>
        <taxon>Chlorophyta</taxon>
        <taxon>core chlorophytes</taxon>
        <taxon>Ulvophyceae</taxon>
        <taxon>TCBD clade</taxon>
        <taxon>Bryopsidales</taxon>
        <taxon>Ostreobineae</taxon>
        <taxon>Ostreobiaceae</taxon>
        <taxon>Ostreobium</taxon>
    </lineage>
</organism>
<evidence type="ECO:0000256" key="8">
    <source>
        <dbReference type="ARBA" id="ARBA00023098"/>
    </source>
</evidence>
<evidence type="ECO:0000256" key="13">
    <source>
        <dbReference type="SAM" id="Phobius"/>
    </source>
</evidence>
<dbReference type="SMART" id="SM00563">
    <property type="entry name" value="PlsC"/>
    <property type="match status" value="1"/>
</dbReference>
<dbReference type="PANTHER" id="PTHR23063:SF59">
    <property type="entry name" value="ACYLTRANSFERASE"/>
    <property type="match status" value="1"/>
</dbReference>
<dbReference type="GO" id="GO:0008374">
    <property type="term" value="F:O-acyltransferase activity"/>
    <property type="evidence" value="ECO:0007669"/>
    <property type="project" value="InterPro"/>
</dbReference>
<evidence type="ECO:0000256" key="2">
    <source>
        <dbReference type="ARBA" id="ARBA00005189"/>
    </source>
</evidence>
<gene>
    <name evidence="15" type="ORF">OSTQU699_LOCUS1818</name>
</gene>
<keyword evidence="5" id="KW-0808">Transferase</keyword>
<evidence type="ECO:0000256" key="1">
    <source>
        <dbReference type="ARBA" id="ARBA00004370"/>
    </source>
</evidence>
<reference evidence="15" key="1">
    <citation type="submission" date="2020-12" db="EMBL/GenBank/DDBJ databases">
        <authorList>
            <person name="Iha C."/>
        </authorList>
    </citation>
    <scope>NUCLEOTIDE SEQUENCE</scope>
</reference>
<evidence type="ECO:0000256" key="5">
    <source>
        <dbReference type="ARBA" id="ARBA00022679"/>
    </source>
</evidence>
<keyword evidence="16" id="KW-1185">Reference proteome</keyword>
<evidence type="ECO:0000256" key="6">
    <source>
        <dbReference type="ARBA" id="ARBA00022692"/>
    </source>
</evidence>
<dbReference type="InterPro" id="IPR045252">
    <property type="entry name" value="LPCAT1-like"/>
</dbReference>
<keyword evidence="6 13" id="KW-0812">Transmembrane</keyword>
<dbReference type="SUPFAM" id="SSF69593">
    <property type="entry name" value="Glycerol-3-phosphate (1)-acyltransferase"/>
    <property type="match status" value="1"/>
</dbReference>
<evidence type="ECO:0000256" key="11">
    <source>
        <dbReference type="ARBA" id="ARBA00023264"/>
    </source>
</evidence>
<keyword evidence="10" id="KW-0594">Phospholipid biosynthesis</keyword>
<feature type="domain" description="Phospholipid/glycerol acyltransferase" evidence="14">
    <location>
        <begin position="114"/>
        <end position="234"/>
    </location>
</feature>
<evidence type="ECO:0000256" key="10">
    <source>
        <dbReference type="ARBA" id="ARBA00023209"/>
    </source>
</evidence>
<evidence type="ECO:0000256" key="7">
    <source>
        <dbReference type="ARBA" id="ARBA00022989"/>
    </source>
</evidence>
<dbReference type="InterPro" id="IPR002123">
    <property type="entry name" value="Plipid/glycerol_acylTrfase"/>
</dbReference>
<feature type="transmembrane region" description="Helical" evidence="13">
    <location>
        <begin position="117"/>
        <end position="138"/>
    </location>
</feature>
<dbReference type="Proteomes" id="UP000708148">
    <property type="component" value="Unassembled WGS sequence"/>
</dbReference>
<dbReference type="CDD" id="cd07991">
    <property type="entry name" value="LPLAT_LPCAT1-like"/>
    <property type="match status" value="1"/>
</dbReference>
<dbReference type="EMBL" id="CAJHUC010000480">
    <property type="protein sequence ID" value="CAD7696457.1"/>
    <property type="molecule type" value="Genomic_DNA"/>
</dbReference>
<comment type="pathway">
    <text evidence="2">Lipid metabolism.</text>
</comment>
<dbReference type="AlphaFoldDB" id="A0A8S1IQ94"/>
<feature type="transmembrane region" description="Helical" evidence="13">
    <location>
        <begin position="78"/>
        <end position="97"/>
    </location>
</feature>
<comment type="subcellular location">
    <subcellularLocation>
        <location evidence="1">Membrane</location>
    </subcellularLocation>
</comment>
<sequence length="347" mass="39020">MAYVQPLMEHYDTRNSPFLDLQSPFTAWEKVKMALMIVTVIPRALLGLIALSCMALMSTVATLGWPLDKPLPPERRRIVLLSRHFAMFCIWLLGFWVRYYGWENIKEAERKNIKLSIFNHVSYVDSFIMVALFAPAGLSKASNAEYPIIGRCVRSLQNIYVPDNRQIKKEKNGAQLPKTESISTQITKRVTDPRYPMLAVAPEGTCGDGRSVMKFRTGAFVAGVPVLPVVLKYHNNGVNPAWGIVDLGMHVLRVLCQLYNAVDVHILPPYMPSEAEKKDPMLYANNVRKLMADTLKAPMVEHMYNHFYALTKLGVGVSRDGTRITAPPGVVDTEGFVDLTPVLKKQE</sequence>
<evidence type="ECO:0000256" key="4">
    <source>
        <dbReference type="ARBA" id="ARBA00022516"/>
    </source>
</evidence>
<dbReference type="Pfam" id="PF01553">
    <property type="entry name" value="Acyltransferase"/>
    <property type="match status" value="1"/>
</dbReference>
<evidence type="ECO:0000256" key="9">
    <source>
        <dbReference type="ARBA" id="ARBA00023136"/>
    </source>
</evidence>
<evidence type="ECO:0000313" key="16">
    <source>
        <dbReference type="Proteomes" id="UP000708148"/>
    </source>
</evidence>
<keyword evidence="4" id="KW-0444">Lipid biosynthesis</keyword>
<comment type="similarity">
    <text evidence="3">Belongs to the 1-acyl-sn-glycerol-3-phosphate acyltransferase family.</text>
</comment>
<keyword evidence="8" id="KW-0443">Lipid metabolism</keyword>
<evidence type="ECO:0000256" key="3">
    <source>
        <dbReference type="ARBA" id="ARBA00008655"/>
    </source>
</evidence>
<keyword evidence="9 13" id="KW-0472">Membrane</keyword>
<keyword evidence="7 13" id="KW-1133">Transmembrane helix</keyword>